<dbReference type="SUPFAM" id="SSF81321">
    <property type="entry name" value="Family A G protein-coupled receptor-like"/>
    <property type="match status" value="1"/>
</dbReference>
<dbReference type="Proteomes" id="UP000008068">
    <property type="component" value="Unassembled WGS sequence"/>
</dbReference>
<dbReference type="OMA" id="CTSIMAD"/>
<keyword evidence="1" id="KW-0472">Membrane</keyword>
<feature type="transmembrane region" description="Helical" evidence="1">
    <location>
        <begin position="6"/>
        <end position="30"/>
    </location>
</feature>
<keyword evidence="3" id="KW-1185">Reference proteome</keyword>
<evidence type="ECO:0000313" key="3">
    <source>
        <dbReference type="Proteomes" id="UP000008068"/>
    </source>
</evidence>
<dbReference type="eggNOG" id="ENOG502TG2B">
    <property type="taxonomic scope" value="Eukaryota"/>
</dbReference>
<dbReference type="PANTHER" id="PTHR22718:SF10">
    <property type="entry name" value="7TM GPCR SERPENTINE RECEPTOR CLASS X (SRX) DOMAIN-CONTAINING PROTEIN-RELATED"/>
    <property type="match status" value="1"/>
</dbReference>
<dbReference type="Pfam" id="PF10321">
    <property type="entry name" value="7TM_GPCR_Srt"/>
    <property type="match status" value="1"/>
</dbReference>
<protein>
    <recommendedName>
        <fullName evidence="4">7TM GPCR serpentine receptor class x (Srx) domain-containing protein</fullName>
    </recommendedName>
</protein>
<organism evidence="3">
    <name type="scientific">Caenorhabditis brenneri</name>
    <name type="common">Nematode worm</name>
    <dbReference type="NCBI Taxonomy" id="135651"/>
    <lineage>
        <taxon>Eukaryota</taxon>
        <taxon>Metazoa</taxon>
        <taxon>Ecdysozoa</taxon>
        <taxon>Nematoda</taxon>
        <taxon>Chromadorea</taxon>
        <taxon>Rhabditida</taxon>
        <taxon>Rhabditina</taxon>
        <taxon>Rhabditomorpha</taxon>
        <taxon>Rhabditoidea</taxon>
        <taxon>Rhabditidae</taxon>
        <taxon>Peloderinae</taxon>
        <taxon>Caenorhabditis</taxon>
    </lineage>
</organism>
<dbReference type="Gene3D" id="1.20.1070.10">
    <property type="entry name" value="Rhodopsin 7-helix transmembrane proteins"/>
    <property type="match status" value="1"/>
</dbReference>
<dbReference type="AlphaFoldDB" id="G0NN24"/>
<keyword evidence="1" id="KW-1133">Transmembrane helix</keyword>
<proteinExistence type="predicted"/>
<feature type="transmembrane region" description="Helical" evidence="1">
    <location>
        <begin position="176"/>
        <end position="196"/>
    </location>
</feature>
<gene>
    <name evidence="2" type="ORF">CAEBREN_05391</name>
</gene>
<evidence type="ECO:0008006" key="4">
    <source>
        <dbReference type="Google" id="ProtNLM"/>
    </source>
</evidence>
<feature type="transmembrane region" description="Helical" evidence="1">
    <location>
        <begin position="208"/>
        <end position="232"/>
    </location>
</feature>
<feature type="transmembrane region" description="Helical" evidence="1">
    <location>
        <begin position="135"/>
        <end position="156"/>
    </location>
</feature>
<dbReference type="InterPro" id="IPR019425">
    <property type="entry name" value="7TM_GPCR_serpentine_rcpt_Srt"/>
</dbReference>
<keyword evidence="1" id="KW-0812">Transmembrane</keyword>
<evidence type="ECO:0000256" key="1">
    <source>
        <dbReference type="SAM" id="Phobius"/>
    </source>
</evidence>
<dbReference type="InParanoid" id="G0NN24"/>
<feature type="transmembrane region" description="Helical" evidence="1">
    <location>
        <begin position="42"/>
        <end position="64"/>
    </location>
</feature>
<accession>G0NN24</accession>
<dbReference type="STRING" id="135651.G0NN24"/>
<name>G0NN24_CAEBE</name>
<dbReference type="PANTHER" id="PTHR22718">
    <property type="entry name" value="SERPENTINE RECEPTOR, CLASS X"/>
    <property type="match status" value="1"/>
</dbReference>
<dbReference type="OrthoDB" id="5800492at2759"/>
<sequence length="264" mass="30357">MTLKFYLGLFTFCFSLFAIFLNFIIIPPVFHLAFGPTKNSIYLIAFFNIISDLLELSVTCFYQCTSIMADRYLFSEERVSTANIFFGWVFMNGWFLESVVQVVMATNRIIADQAVLSMAFIQINGVYSYSNVMHMTYDLFCTVTSTLCYISVFRTIRKSSQTVASSVQKSRASQDIRYLFQFVFISIFYTFTWVFFEVLNHIATDVPVEFWIVVPICITCNCSSNAIIYLTVNREVRKCLRGFLMPKSKTSVIQVVPLAIVSEN</sequence>
<reference evidence="3" key="1">
    <citation type="submission" date="2011-07" db="EMBL/GenBank/DDBJ databases">
        <authorList>
            <consortium name="Caenorhabditis brenneri Sequencing and Analysis Consortium"/>
            <person name="Wilson R.K."/>
        </authorList>
    </citation>
    <scope>NUCLEOTIDE SEQUENCE [LARGE SCALE GENOMIC DNA]</scope>
    <source>
        <strain evidence="3">PB2801</strain>
    </source>
</reference>
<dbReference type="HOGENOM" id="CLU_059457_0_0_1"/>
<evidence type="ECO:0000313" key="2">
    <source>
        <dbReference type="EMBL" id="EGT34365.1"/>
    </source>
</evidence>
<feature type="transmembrane region" description="Helical" evidence="1">
    <location>
        <begin position="84"/>
        <end position="103"/>
    </location>
</feature>
<dbReference type="EMBL" id="GL379912">
    <property type="protein sequence ID" value="EGT34365.1"/>
    <property type="molecule type" value="Genomic_DNA"/>
</dbReference>